<protein>
    <recommendedName>
        <fullName evidence="4">DUF4920 domain-containing protein</fullName>
    </recommendedName>
</protein>
<dbReference type="Proteomes" id="UP001164705">
    <property type="component" value="Chromosome"/>
</dbReference>
<dbReference type="KEGG" id="lnu:N7U66_13670"/>
<feature type="chain" id="PRO_5038550457" description="DUF4920 domain-containing protein" evidence="1">
    <location>
        <begin position="19"/>
        <end position="136"/>
    </location>
</feature>
<keyword evidence="3" id="KW-1185">Reference proteome</keyword>
<evidence type="ECO:0008006" key="4">
    <source>
        <dbReference type="Google" id="ProtNLM"/>
    </source>
</evidence>
<dbReference type="RefSeq" id="WP_267675797.1">
    <property type="nucleotide sequence ID" value="NZ_CP113088.1"/>
</dbReference>
<keyword evidence="1" id="KW-0732">Signal</keyword>
<sequence>MKYAIVLLLLCFSAFGFAQDSTMVKVDAPKIIALLPLGKTVTIENVTIEFVEVVGDSRCAKGVQCVWAGEVVVFVDVFKDEKKIDRKKMTFGATGNTNDIYVDEGLTISALKVIPYPVYKEKIAQEDYKIELYVKD</sequence>
<organism evidence="2 3">
    <name type="scientific">Lacinutrix neustonica</name>
    <dbReference type="NCBI Taxonomy" id="2980107"/>
    <lineage>
        <taxon>Bacteria</taxon>
        <taxon>Pseudomonadati</taxon>
        <taxon>Bacteroidota</taxon>
        <taxon>Flavobacteriia</taxon>
        <taxon>Flavobacteriales</taxon>
        <taxon>Flavobacteriaceae</taxon>
        <taxon>Lacinutrix</taxon>
    </lineage>
</organism>
<dbReference type="AlphaFoldDB" id="A0A9E8MTT0"/>
<accession>A0A9E8MTT0</accession>
<evidence type="ECO:0000313" key="2">
    <source>
        <dbReference type="EMBL" id="WAC01181.1"/>
    </source>
</evidence>
<gene>
    <name evidence="2" type="ORF">N7U66_13670</name>
</gene>
<reference evidence="2" key="1">
    <citation type="submission" date="2022-11" db="EMBL/GenBank/DDBJ databases">
        <title>Lacinutrix neustonica HL-RS19T sp. nov., isolated from the surface microlayer sample of brackish Lake Shihwa.</title>
        <authorList>
            <person name="Choi J.Y."/>
            <person name="Hwang C.Y."/>
        </authorList>
    </citation>
    <scope>NUCLEOTIDE SEQUENCE</scope>
    <source>
        <strain evidence="2">HL-RS19</strain>
    </source>
</reference>
<name>A0A9E8MTT0_9FLAO</name>
<dbReference type="EMBL" id="CP113088">
    <property type="protein sequence ID" value="WAC01181.1"/>
    <property type="molecule type" value="Genomic_DNA"/>
</dbReference>
<proteinExistence type="predicted"/>
<evidence type="ECO:0000313" key="3">
    <source>
        <dbReference type="Proteomes" id="UP001164705"/>
    </source>
</evidence>
<evidence type="ECO:0000256" key="1">
    <source>
        <dbReference type="SAM" id="SignalP"/>
    </source>
</evidence>
<feature type="signal peptide" evidence="1">
    <location>
        <begin position="1"/>
        <end position="18"/>
    </location>
</feature>